<evidence type="ECO:0000256" key="1">
    <source>
        <dbReference type="SAM" id="Phobius"/>
    </source>
</evidence>
<dbReference type="AlphaFoldDB" id="A0A2C9D211"/>
<dbReference type="Proteomes" id="UP000223606">
    <property type="component" value="Chromosome 1"/>
</dbReference>
<reference evidence="3" key="1">
    <citation type="submission" date="2017-09" db="EMBL/GenBank/DDBJ databases">
        <title>Genome sequence of Nannocystis excedens DSM 71.</title>
        <authorList>
            <person name="Blom J."/>
        </authorList>
    </citation>
    <scope>NUCLEOTIDE SEQUENCE [LARGE SCALE GENOMIC DNA]</scope>
    <source>
        <strain evidence="3">type strain: E19</strain>
    </source>
</reference>
<keyword evidence="1" id="KW-1133">Transmembrane helix</keyword>
<sequence length="131" mass="14417">MDIVLNRILGNPYVLGGVALLFLSLLATTLYYRGNSIAAEAESARLTEQNRSLIATNAQNARNVERLLDQADISNKLQAELAEKLKEVAAATEDARRTIKEIRSNDPKADEYLGTDIPDSLLSVVNRPARH</sequence>
<proteinExistence type="predicted"/>
<gene>
    <name evidence="2" type="ORF">HDIA_0745</name>
</gene>
<organism evidence="2 3">
    <name type="scientific">Hartmannibacter diazotrophicus</name>
    <dbReference type="NCBI Taxonomy" id="1482074"/>
    <lineage>
        <taxon>Bacteria</taxon>
        <taxon>Pseudomonadati</taxon>
        <taxon>Pseudomonadota</taxon>
        <taxon>Alphaproteobacteria</taxon>
        <taxon>Hyphomicrobiales</taxon>
        <taxon>Pleomorphomonadaceae</taxon>
        <taxon>Hartmannibacter</taxon>
    </lineage>
</organism>
<evidence type="ECO:0000313" key="3">
    <source>
        <dbReference type="Proteomes" id="UP000223606"/>
    </source>
</evidence>
<keyword evidence="1" id="KW-0812">Transmembrane</keyword>
<keyword evidence="1" id="KW-0472">Membrane</keyword>
<dbReference type="EMBL" id="LT960614">
    <property type="protein sequence ID" value="SON54286.1"/>
    <property type="molecule type" value="Genomic_DNA"/>
</dbReference>
<evidence type="ECO:0000313" key="2">
    <source>
        <dbReference type="EMBL" id="SON54286.1"/>
    </source>
</evidence>
<name>A0A2C9D211_9HYPH</name>
<feature type="transmembrane region" description="Helical" evidence="1">
    <location>
        <begin position="12"/>
        <end position="32"/>
    </location>
</feature>
<protein>
    <submittedName>
        <fullName evidence="2">Phage lysis regulatory protein, LysB family</fullName>
    </submittedName>
</protein>
<keyword evidence="3" id="KW-1185">Reference proteome</keyword>
<accession>A0A2C9D211</accession>
<dbReference type="KEGG" id="hdi:HDIA_0745"/>